<evidence type="ECO:0000313" key="2">
    <source>
        <dbReference type="Proteomes" id="UP000076661"/>
    </source>
</evidence>
<proteinExistence type="predicted"/>
<dbReference type="NCBIfam" id="NF047698">
    <property type="entry name" value="PP_RS20740_fam"/>
    <property type="match status" value="1"/>
</dbReference>
<organism evidence="1 2">
    <name type="scientific">Pseudoalteromonas luteoviolacea S4060-1</name>
    <dbReference type="NCBI Taxonomy" id="1365257"/>
    <lineage>
        <taxon>Bacteria</taxon>
        <taxon>Pseudomonadati</taxon>
        <taxon>Pseudomonadota</taxon>
        <taxon>Gammaproteobacteria</taxon>
        <taxon>Alteromonadales</taxon>
        <taxon>Pseudoalteromonadaceae</taxon>
        <taxon>Pseudoalteromonas</taxon>
    </lineage>
</organism>
<evidence type="ECO:0000313" key="1">
    <source>
        <dbReference type="EMBL" id="KZN60367.1"/>
    </source>
</evidence>
<comment type="caution">
    <text evidence="1">The sequence shown here is derived from an EMBL/GenBank/DDBJ whole genome shotgun (WGS) entry which is preliminary data.</text>
</comment>
<name>A0A167J198_9GAMM</name>
<dbReference type="Proteomes" id="UP000076661">
    <property type="component" value="Unassembled WGS sequence"/>
</dbReference>
<accession>A0A167J198</accession>
<dbReference type="InterPro" id="IPR058085">
    <property type="entry name" value="PP_RS20740-like"/>
</dbReference>
<dbReference type="PATRIC" id="fig|1365257.3.peg.4877"/>
<dbReference type="AlphaFoldDB" id="A0A167J198"/>
<dbReference type="RefSeq" id="WP_063382984.1">
    <property type="nucleotide sequence ID" value="NZ_AUXX01000056.1"/>
</dbReference>
<protein>
    <submittedName>
        <fullName evidence="1">Uncharacterized protein</fullName>
    </submittedName>
</protein>
<reference evidence="1 2" key="1">
    <citation type="submission" date="2013-07" db="EMBL/GenBank/DDBJ databases">
        <title>Comparative Genomic and Metabolomic Analysis of Twelve Strains of Pseudoalteromonas luteoviolacea.</title>
        <authorList>
            <person name="Vynne N.G."/>
            <person name="Mansson M."/>
            <person name="Gram L."/>
        </authorList>
    </citation>
    <scope>NUCLEOTIDE SEQUENCE [LARGE SCALE GENOMIC DNA]</scope>
    <source>
        <strain evidence="1 2">S4060-1</strain>
    </source>
</reference>
<dbReference type="EMBL" id="AUXX01000056">
    <property type="protein sequence ID" value="KZN60367.1"/>
    <property type="molecule type" value="Genomic_DNA"/>
</dbReference>
<sequence length="391" mass="45374">MADLFGSDDDFFNLEDVTGVVSSNNRNTFTEFKPWHKPRKQFIRDRQWWFHLKRLLTKNGSYKTLELVKYFGLPGGDLLDVYYLGKKFSQDSRLKDKRLVVHGFIDNSADKERAEMRLSKLLDMDCIDGQSKVERYKFDTISNADSVALTKVKEQRGYHFVNLDFCDNIFKQSTVDALRVLLYEQFNSLLDTPWLLCITTRADEKGIAKELFHNLSRIFNEDLGKDDAIYNAIQSSYQVLHESIKNRTMNELSKSELSQVLQLCFIYWVIVYAHDNDSKIDLVSLMNYKVHEGNSFPDMYSYVFRFEKKRSLRPDKLGLATNTNSALSALTENDIIGSKIQAIEKFASCCNVDEVLSECAETMESYIKEKRELLREVGYDVSNYEASCVNR</sequence>
<gene>
    <name evidence="1" type="ORF">N478_07360</name>
</gene>